<keyword evidence="2" id="KW-0808">Transferase</keyword>
<keyword evidence="7" id="KW-0255">Endonuclease</keyword>
<dbReference type="GO" id="GO:0046872">
    <property type="term" value="F:metal ion binding"/>
    <property type="evidence" value="ECO:0007669"/>
    <property type="project" value="UniProtKB-KW"/>
</dbReference>
<dbReference type="FunFam" id="3.30.70.270:FF:000020">
    <property type="entry name" value="Transposon Tf2-6 polyprotein-like Protein"/>
    <property type="match status" value="1"/>
</dbReference>
<dbReference type="Gene3D" id="3.10.20.370">
    <property type="match status" value="1"/>
</dbReference>
<dbReference type="GO" id="GO:0003964">
    <property type="term" value="F:RNA-directed DNA polymerase activity"/>
    <property type="evidence" value="ECO:0007669"/>
    <property type="project" value="UniProtKB-KW"/>
</dbReference>
<keyword evidence="3" id="KW-0548">Nucleotidyltransferase</keyword>
<evidence type="ECO:0000256" key="4">
    <source>
        <dbReference type="ARBA" id="ARBA00022722"/>
    </source>
</evidence>
<evidence type="ECO:0000259" key="17">
    <source>
        <dbReference type="PROSITE" id="PS50878"/>
    </source>
</evidence>
<dbReference type="GO" id="GO:0006310">
    <property type="term" value="P:DNA recombination"/>
    <property type="evidence" value="ECO:0007669"/>
    <property type="project" value="UniProtKB-KW"/>
</dbReference>
<keyword evidence="6" id="KW-0064">Aspartyl protease</keyword>
<dbReference type="Gene3D" id="1.10.340.70">
    <property type="match status" value="1"/>
</dbReference>
<keyword evidence="5" id="KW-0479">Metal-binding</keyword>
<evidence type="ECO:0000256" key="2">
    <source>
        <dbReference type="ARBA" id="ARBA00022679"/>
    </source>
</evidence>
<feature type="region of interest" description="Disordered" evidence="16">
    <location>
        <begin position="130"/>
        <end position="155"/>
    </location>
</feature>
<dbReference type="InterPro" id="IPR043128">
    <property type="entry name" value="Rev_trsase/Diguanyl_cyclase"/>
</dbReference>
<dbReference type="Gene3D" id="3.10.10.10">
    <property type="entry name" value="HIV Type 1 Reverse Transcriptase, subunit A, domain 1"/>
    <property type="match status" value="1"/>
</dbReference>
<evidence type="ECO:0000256" key="1">
    <source>
        <dbReference type="ARBA" id="ARBA00022670"/>
    </source>
</evidence>
<evidence type="ECO:0000256" key="16">
    <source>
        <dbReference type="SAM" id="MobiDB-lite"/>
    </source>
</evidence>
<dbReference type="GO" id="GO:0015074">
    <property type="term" value="P:DNA integration"/>
    <property type="evidence" value="ECO:0007669"/>
    <property type="project" value="UniProtKB-KW"/>
</dbReference>
<evidence type="ECO:0000256" key="15">
    <source>
        <dbReference type="ARBA" id="ARBA00023268"/>
    </source>
</evidence>
<dbReference type="InterPro" id="IPR056924">
    <property type="entry name" value="SH3_Tf2-1"/>
</dbReference>
<dbReference type="CDD" id="cd09274">
    <property type="entry name" value="RNase_HI_RT_Ty3"/>
    <property type="match status" value="1"/>
</dbReference>
<dbReference type="PANTHER" id="PTHR37984">
    <property type="entry name" value="PROTEIN CBG26694"/>
    <property type="match status" value="1"/>
</dbReference>
<dbReference type="InterPro" id="IPR000477">
    <property type="entry name" value="RT_dom"/>
</dbReference>
<feature type="region of interest" description="Disordered" evidence="16">
    <location>
        <begin position="1438"/>
        <end position="1468"/>
    </location>
</feature>
<evidence type="ECO:0000256" key="5">
    <source>
        <dbReference type="ARBA" id="ARBA00022723"/>
    </source>
</evidence>
<feature type="compositionally biased region" description="Basic and acidic residues" evidence="16">
    <location>
        <begin position="333"/>
        <end position="345"/>
    </location>
</feature>
<dbReference type="CDD" id="cd01647">
    <property type="entry name" value="RT_LTR"/>
    <property type="match status" value="1"/>
</dbReference>
<evidence type="ECO:0000256" key="8">
    <source>
        <dbReference type="ARBA" id="ARBA00022801"/>
    </source>
</evidence>
<dbReference type="InterPro" id="IPR005162">
    <property type="entry name" value="Retrotrans_gag_dom"/>
</dbReference>
<feature type="region of interest" description="Disordered" evidence="16">
    <location>
        <begin position="322"/>
        <end position="345"/>
    </location>
</feature>
<dbReference type="InterPro" id="IPR041588">
    <property type="entry name" value="Integrase_H2C2"/>
</dbReference>
<dbReference type="PROSITE" id="PS50878">
    <property type="entry name" value="RT_POL"/>
    <property type="match status" value="1"/>
</dbReference>
<dbReference type="Gene3D" id="3.30.70.270">
    <property type="match status" value="2"/>
</dbReference>
<dbReference type="FunFam" id="3.10.10.10:FF:000007">
    <property type="entry name" value="Retrovirus-related Pol polyprotein from transposon 17.6-like Protein"/>
    <property type="match status" value="1"/>
</dbReference>
<keyword evidence="13" id="KW-0238">DNA-binding</keyword>
<dbReference type="InterPro" id="IPR050951">
    <property type="entry name" value="Retrovirus_Pol_polyprotein"/>
</dbReference>
<evidence type="ECO:0000256" key="9">
    <source>
        <dbReference type="ARBA" id="ARBA00022842"/>
    </source>
</evidence>
<keyword evidence="4" id="KW-0540">Nuclease</keyword>
<feature type="compositionally biased region" description="Basic and acidic residues" evidence="16">
    <location>
        <begin position="1440"/>
        <end position="1450"/>
    </location>
</feature>
<dbReference type="Pfam" id="PF24626">
    <property type="entry name" value="SH3_Tf2-1"/>
    <property type="match status" value="1"/>
</dbReference>
<evidence type="ECO:0000256" key="12">
    <source>
        <dbReference type="ARBA" id="ARBA00022932"/>
    </source>
</evidence>
<keyword evidence="15" id="KW-0511">Multifunctional enzyme</keyword>
<dbReference type="GO" id="GO:0004190">
    <property type="term" value="F:aspartic-type endopeptidase activity"/>
    <property type="evidence" value="ECO:0007669"/>
    <property type="project" value="UniProtKB-KW"/>
</dbReference>
<dbReference type="GO" id="GO:0003887">
    <property type="term" value="F:DNA-directed DNA polymerase activity"/>
    <property type="evidence" value="ECO:0007669"/>
    <property type="project" value="UniProtKB-KW"/>
</dbReference>
<dbReference type="GO" id="GO:0004519">
    <property type="term" value="F:endonuclease activity"/>
    <property type="evidence" value="ECO:0007669"/>
    <property type="project" value="UniProtKB-KW"/>
</dbReference>
<dbReference type="Gene3D" id="3.30.420.10">
    <property type="entry name" value="Ribonuclease H-like superfamily/Ribonuclease H"/>
    <property type="match status" value="1"/>
</dbReference>
<evidence type="ECO:0000256" key="10">
    <source>
        <dbReference type="ARBA" id="ARBA00022908"/>
    </source>
</evidence>
<dbReference type="SUPFAM" id="SSF56672">
    <property type="entry name" value="DNA/RNA polymerases"/>
    <property type="match status" value="1"/>
</dbReference>
<dbReference type="CDD" id="cd00303">
    <property type="entry name" value="retropepsin_like"/>
    <property type="match status" value="1"/>
</dbReference>
<gene>
    <name evidence="18" type="ORF">QYE76_070509</name>
</gene>
<comment type="caution">
    <text evidence="18">The sequence shown here is derived from an EMBL/GenBank/DDBJ whole genome shotgun (WGS) entry which is preliminary data.</text>
</comment>
<dbReference type="Pfam" id="PF08284">
    <property type="entry name" value="RVP_2"/>
    <property type="match status" value="1"/>
</dbReference>
<dbReference type="EMBL" id="JAUUTY010000004">
    <property type="protein sequence ID" value="KAK1652704.1"/>
    <property type="molecule type" value="Genomic_DNA"/>
</dbReference>
<evidence type="ECO:0000256" key="13">
    <source>
        <dbReference type="ARBA" id="ARBA00023125"/>
    </source>
</evidence>
<dbReference type="Proteomes" id="UP001231189">
    <property type="component" value="Unassembled WGS sequence"/>
</dbReference>
<evidence type="ECO:0000313" key="18">
    <source>
        <dbReference type="EMBL" id="KAK1652704.1"/>
    </source>
</evidence>
<dbReference type="Gene3D" id="2.40.70.10">
    <property type="entry name" value="Acid Proteases"/>
    <property type="match status" value="1"/>
</dbReference>
<dbReference type="SUPFAM" id="SSF50630">
    <property type="entry name" value="Acid proteases"/>
    <property type="match status" value="1"/>
</dbReference>
<dbReference type="GO" id="GO:0006508">
    <property type="term" value="P:proteolysis"/>
    <property type="evidence" value="ECO:0007669"/>
    <property type="project" value="UniProtKB-KW"/>
</dbReference>
<keyword evidence="19" id="KW-1185">Reference proteome</keyword>
<dbReference type="InterPro" id="IPR021109">
    <property type="entry name" value="Peptidase_aspartic_dom_sf"/>
</dbReference>
<proteinExistence type="predicted"/>
<dbReference type="PANTHER" id="PTHR37984:SF5">
    <property type="entry name" value="PROTEIN NYNRIN-LIKE"/>
    <property type="match status" value="1"/>
</dbReference>
<organism evidence="18 19">
    <name type="scientific">Lolium multiflorum</name>
    <name type="common">Italian ryegrass</name>
    <name type="synonym">Lolium perenne subsp. multiflorum</name>
    <dbReference type="NCBI Taxonomy" id="4521"/>
    <lineage>
        <taxon>Eukaryota</taxon>
        <taxon>Viridiplantae</taxon>
        <taxon>Streptophyta</taxon>
        <taxon>Embryophyta</taxon>
        <taxon>Tracheophyta</taxon>
        <taxon>Spermatophyta</taxon>
        <taxon>Magnoliopsida</taxon>
        <taxon>Liliopsida</taxon>
        <taxon>Poales</taxon>
        <taxon>Poaceae</taxon>
        <taxon>BOP clade</taxon>
        <taxon>Pooideae</taxon>
        <taxon>Poodae</taxon>
        <taxon>Poeae</taxon>
        <taxon>Poeae Chloroplast Group 2 (Poeae type)</taxon>
        <taxon>Loliodinae</taxon>
        <taxon>Loliinae</taxon>
        <taxon>Lolium</taxon>
    </lineage>
</organism>
<reference evidence="18" key="1">
    <citation type="submission" date="2023-07" db="EMBL/GenBank/DDBJ databases">
        <title>A chromosome-level genome assembly of Lolium multiflorum.</title>
        <authorList>
            <person name="Chen Y."/>
            <person name="Copetti D."/>
            <person name="Kolliker R."/>
            <person name="Studer B."/>
        </authorList>
    </citation>
    <scope>NUCLEOTIDE SEQUENCE</scope>
    <source>
        <strain evidence="18">02402/16</strain>
        <tissue evidence="18">Leaf</tissue>
    </source>
</reference>
<keyword evidence="9" id="KW-0460">Magnesium</keyword>
<dbReference type="Pfam" id="PF03732">
    <property type="entry name" value="Retrotrans_gag"/>
    <property type="match status" value="1"/>
</dbReference>
<dbReference type="Pfam" id="PF17919">
    <property type="entry name" value="RT_RNaseH_2"/>
    <property type="match status" value="1"/>
</dbReference>
<keyword evidence="12" id="KW-0239">DNA-directed DNA polymerase</keyword>
<dbReference type="InterPro" id="IPR036397">
    <property type="entry name" value="RNaseH_sf"/>
</dbReference>
<dbReference type="Pfam" id="PF00078">
    <property type="entry name" value="RVT_1"/>
    <property type="match status" value="1"/>
</dbReference>
<accession>A0AAD8SJE1</accession>
<keyword evidence="10" id="KW-0229">DNA integration</keyword>
<name>A0AAD8SJE1_LOLMU</name>
<keyword evidence="11" id="KW-0695">RNA-directed DNA polymerase</keyword>
<evidence type="ECO:0000256" key="3">
    <source>
        <dbReference type="ARBA" id="ARBA00022695"/>
    </source>
</evidence>
<feature type="domain" description="Reverse transcriptase" evidence="17">
    <location>
        <begin position="657"/>
        <end position="836"/>
    </location>
</feature>
<sequence length="1468" mass="165876">MAMEKVYTDLAALKKQGDELQKQGVDTATTLKSINDALLNLSAWVPSVDDSIKGIKQTLEAVGHRVTCLEAGRGSAVDTRTASKEIADPHAIPLATSLKVVVPARGQARKEFTHTPVDFDIGERSGEFDDSGYNTARTTPHHRNRPPKTEFPRFDGENPKLWKTVCEKYFALYAVDHETWATFAGMHFVGNAALWLQSYEAEHDVDNWEELCVAVHLKFGKNKHHKYLAALERCKQQGTIDQYYHKFEELRHKVLVHNKHYDEAFFVTKFINGLRRDIRLAIKLHNPLTVDAALTLTETQEELNEEIKPHYSSKFKAYSKTGYPGRGMMGSTPDDHKKQDEKTVAKPPWDEKMQALKAQRRARGECFRCGDKFQPGHRCTKTVPIHLVDELMEVLQLSSSEEDKDGDGSSSEESLMHISQFALASTSHRKSIRLQAMIKGKQVLVMIDSGSCGSFISSAAVKQLGLQTEEAEPVTVQVANGATSQIKTAVSDVVWECRGQKFKNTFRVFDIPCYDIIVGMDWLNACGKMWIDWPNKILRFKVDGKRVTLKGIKDKVHSCEAISAKEIQKLAHQGALAQVIHLCPVGEAYEHTPLPPIIEQLLQENTNCFESPTGLPPHRPFDHKIDLMPGVPPVNVKAYRYTPQQKDEIERQIKEMLAQGIIKPSQSPFASPVLLVKKKDGTWRFCVDYRQLNAVTIKDRYPMPIVDELLDELAGAKFFSKLDLRSGYHQIRMREVDEQKTAFKTHGGHYEFRVMPFGLTSAPATFQTAMNTVFAHLIRKFVLVFVDDVLIYSKSLEDHAKHLAEVFQLLAQNQLFLKKSKCSFVQKSLEYLGHIIGAEGVATDPAKIAAVQNWPQPTNLKQLRGFLGLAGYYRKFIRQFGVITRPLTALLKKNTPFMWSPVVQDAFLSLKQALVQAPVLALPDFTHEFVLETDACATGVRAVLMQKGHPLAFMSKALGPKNQALSIYDKECLAILLAIEKWKSYLQHAPFVIHTDQRSLVHLGEHKFNTKIQQKAFFRLMGLQYKILYKKGKHNVAADSLSRRPLPICAVSVARPRWMEIVIEGYTKDEKTKQLYTELSIQNSNDQGFSLVDGVIRHKGKIWLGTHTEAQQAVLMALHSSGLGGHSGALVTYHKIKQLFSWPGLKQTVYNYVHQCTICQQAKSEHTRLPGKLQPLPIPPEAWHSVGLDFIEGLPVSAYWYNTSLHSALGKSPFEVLYGRQPRHFGFQNTEPTGNLDLDVWLKERAEMLPVIRQHLERAQARMKSQADKKRSERSFKVGEWVYLRLQPYVQVSVANRASQKLGFKYFGPYQILGKVGNVSYKLQLPDSAKIHPVIHVSQLKKAIRPEDTVSAELPHALFNIFVAVQPRHICGERFIRRGNKQVPQLLLQWSGMPSTCQTWETIYSIVNAFPHAPAWGQAGTPGRGNVTAQYLKKALREKRRTDEHQRLREAQQGGKTKAQDPPNDSKA</sequence>
<keyword evidence="14" id="KW-0233">DNA recombination</keyword>
<evidence type="ECO:0000256" key="6">
    <source>
        <dbReference type="ARBA" id="ARBA00022750"/>
    </source>
</evidence>
<evidence type="ECO:0000256" key="11">
    <source>
        <dbReference type="ARBA" id="ARBA00022918"/>
    </source>
</evidence>
<dbReference type="GO" id="GO:0003677">
    <property type="term" value="F:DNA binding"/>
    <property type="evidence" value="ECO:0007669"/>
    <property type="project" value="UniProtKB-KW"/>
</dbReference>
<dbReference type="Pfam" id="PF17921">
    <property type="entry name" value="Integrase_H2C2"/>
    <property type="match status" value="1"/>
</dbReference>
<evidence type="ECO:0000313" key="19">
    <source>
        <dbReference type="Proteomes" id="UP001231189"/>
    </source>
</evidence>
<dbReference type="InterPro" id="IPR041577">
    <property type="entry name" value="RT_RNaseH_2"/>
</dbReference>
<keyword evidence="1" id="KW-0645">Protease</keyword>
<evidence type="ECO:0000256" key="14">
    <source>
        <dbReference type="ARBA" id="ARBA00023172"/>
    </source>
</evidence>
<evidence type="ECO:0000256" key="7">
    <source>
        <dbReference type="ARBA" id="ARBA00022759"/>
    </source>
</evidence>
<protein>
    <recommendedName>
        <fullName evidence="17">Reverse transcriptase domain-containing protein</fullName>
    </recommendedName>
</protein>
<dbReference type="InterPro" id="IPR043502">
    <property type="entry name" value="DNA/RNA_pol_sf"/>
</dbReference>
<keyword evidence="8" id="KW-0378">Hydrolase</keyword>